<evidence type="ECO:0000256" key="5">
    <source>
        <dbReference type="ARBA" id="ARBA00022475"/>
    </source>
</evidence>
<keyword evidence="7" id="KW-1005">Bacterial flagellum biogenesis</keyword>
<dbReference type="InterPro" id="IPR053716">
    <property type="entry name" value="Flag_assembly_chemotaxis_eff"/>
</dbReference>
<dbReference type="Gene3D" id="1.10.287.1700">
    <property type="match status" value="1"/>
</dbReference>
<evidence type="ECO:0000256" key="2">
    <source>
        <dbReference type="ARBA" id="ARBA00010004"/>
    </source>
</evidence>
<keyword evidence="9" id="KW-0472">Membrane</keyword>
<evidence type="ECO:0000256" key="4">
    <source>
        <dbReference type="ARBA" id="ARBA00022448"/>
    </source>
</evidence>
<evidence type="ECO:0000256" key="7">
    <source>
        <dbReference type="ARBA" id="ARBA00022795"/>
    </source>
</evidence>
<keyword evidence="10" id="KW-1006">Bacterial flagellum protein export</keyword>
<keyword evidence="4" id="KW-0813">Transport</keyword>
<sequence length="159" mass="19146">MRKNFIFSLQKVLDLRRQQEDKAKEALALARKRYQEQNQVVQEILEERVRARQSMEEKQDITQADIWLYNLYRDRLNLDLVKAEEKLGRLSRDINQKRQELVEKSKQKKVLERLKHNRKVKFDHEQQQEEQKEFDEMAVLRYQPEALQAVADDHGIGGD</sequence>
<dbReference type="GO" id="GO:0009288">
    <property type="term" value="C:bacterial-type flagellum"/>
    <property type="evidence" value="ECO:0007669"/>
    <property type="project" value="InterPro"/>
</dbReference>
<keyword evidence="11" id="KW-0175">Coiled coil</keyword>
<protein>
    <recommendedName>
        <fullName evidence="3">Flagellar FliJ protein</fullName>
    </recommendedName>
</protein>
<name>D6SQD9_9BACT</name>
<dbReference type="Proteomes" id="UP000005496">
    <property type="component" value="Unassembled WGS sequence"/>
</dbReference>
<dbReference type="RefSeq" id="WP_008870279.1">
    <property type="nucleotide sequence ID" value="NZ_ACJN02000002.1"/>
</dbReference>
<proteinExistence type="inferred from homology"/>
<evidence type="ECO:0000256" key="1">
    <source>
        <dbReference type="ARBA" id="ARBA00004413"/>
    </source>
</evidence>
<organism evidence="12 13">
    <name type="scientific">Desulfonatronospira thiodismutans ASO3-1</name>
    <dbReference type="NCBI Taxonomy" id="555779"/>
    <lineage>
        <taxon>Bacteria</taxon>
        <taxon>Pseudomonadati</taxon>
        <taxon>Thermodesulfobacteriota</taxon>
        <taxon>Desulfovibrionia</taxon>
        <taxon>Desulfovibrionales</taxon>
        <taxon>Desulfonatronovibrionaceae</taxon>
        <taxon>Desulfonatronospira</taxon>
    </lineage>
</organism>
<keyword evidence="8" id="KW-0653">Protein transport</keyword>
<evidence type="ECO:0000256" key="9">
    <source>
        <dbReference type="ARBA" id="ARBA00023136"/>
    </source>
</evidence>
<dbReference type="GO" id="GO:0006935">
    <property type="term" value="P:chemotaxis"/>
    <property type="evidence" value="ECO:0007669"/>
    <property type="project" value="UniProtKB-KW"/>
</dbReference>
<dbReference type="OrthoDB" id="5471173at2"/>
<evidence type="ECO:0000313" key="13">
    <source>
        <dbReference type="Proteomes" id="UP000005496"/>
    </source>
</evidence>
<dbReference type="InterPro" id="IPR012823">
    <property type="entry name" value="Flagell_FliJ"/>
</dbReference>
<keyword evidence="6" id="KW-0145">Chemotaxis</keyword>
<evidence type="ECO:0000256" key="3">
    <source>
        <dbReference type="ARBA" id="ARBA00020392"/>
    </source>
</evidence>
<dbReference type="GO" id="GO:0005886">
    <property type="term" value="C:plasma membrane"/>
    <property type="evidence" value="ECO:0007669"/>
    <property type="project" value="UniProtKB-SubCell"/>
</dbReference>
<keyword evidence="5" id="KW-1003">Cell membrane</keyword>
<keyword evidence="12" id="KW-0966">Cell projection</keyword>
<evidence type="ECO:0000313" key="12">
    <source>
        <dbReference type="EMBL" id="EFI34965.1"/>
    </source>
</evidence>
<dbReference type="eggNOG" id="COG2882">
    <property type="taxonomic scope" value="Bacteria"/>
</dbReference>
<dbReference type="GO" id="GO:0071973">
    <property type="term" value="P:bacterial-type flagellum-dependent cell motility"/>
    <property type="evidence" value="ECO:0007669"/>
    <property type="project" value="InterPro"/>
</dbReference>
<dbReference type="Pfam" id="PF02050">
    <property type="entry name" value="FliJ"/>
    <property type="match status" value="1"/>
</dbReference>
<reference evidence="12" key="1">
    <citation type="submission" date="2010-05" db="EMBL/GenBank/DDBJ databases">
        <title>The draft genome of Desulfonatronospira thiodismutans ASO3-1.</title>
        <authorList>
            <consortium name="US DOE Joint Genome Institute (JGI-PGF)"/>
            <person name="Lucas S."/>
            <person name="Copeland A."/>
            <person name="Lapidus A."/>
            <person name="Cheng J.-F."/>
            <person name="Bruce D."/>
            <person name="Goodwin L."/>
            <person name="Pitluck S."/>
            <person name="Chertkov O."/>
            <person name="Brettin T."/>
            <person name="Detter J.C."/>
            <person name="Han C."/>
            <person name="Land M.L."/>
            <person name="Hauser L."/>
            <person name="Kyrpides N."/>
            <person name="Mikhailova N."/>
            <person name="Muyzer G."/>
            <person name="Woyke T."/>
        </authorList>
    </citation>
    <scope>NUCLEOTIDE SEQUENCE [LARGE SCALE GENOMIC DNA]</scope>
    <source>
        <strain evidence="12">ASO3-1</strain>
    </source>
</reference>
<evidence type="ECO:0000256" key="6">
    <source>
        <dbReference type="ARBA" id="ARBA00022500"/>
    </source>
</evidence>
<dbReference type="NCBIfam" id="TIGR02473">
    <property type="entry name" value="flagell_FliJ"/>
    <property type="match status" value="1"/>
</dbReference>
<dbReference type="GO" id="GO:0015031">
    <property type="term" value="P:protein transport"/>
    <property type="evidence" value="ECO:0007669"/>
    <property type="project" value="UniProtKB-KW"/>
</dbReference>
<evidence type="ECO:0000256" key="11">
    <source>
        <dbReference type="SAM" id="Coils"/>
    </source>
</evidence>
<dbReference type="AlphaFoldDB" id="D6SQD9"/>
<evidence type="ECO:0000256" key="10">
    <source>
        <dbReference type="ARBA" id="ARBA00023225"/>
    </source>
</evidence>
<dbReference type="EMBL" id="ACJN02000002">
    <property type="protein sequence ID" value="EFI34965.1"/>
    <property type="molecule type" value="Genomic_DNA"/>
</dbReference>
<evidence type="ECO:0000256" key="8">
    <source>
        <dbReference type="ARBA" id="ARBA00022927"/>
    </source>
</evidence>
<comment type="similarity">
    <text evidence="2">Belongs to the FliJ family.</text>
</comment>
<accession>D6SQD9</accession>
<comment type="caution">
    <text evidence="12">The sequence shown here is derived from an EMBL/GenBank/DDBJ whole genome shotgun (WGS) entry which is preliminary data.</text>
</comment>
<gene>
    <name evidence="12" type="ORF">Dthio_PD2357</name>
</gene>
<keyword evidence="12" id="KW-0282">Flagellum</keyword>
<keyword evidence="13" id="KW-1185">Reference proteome</keyword>
<comment type="subcellular location">
    <subcellularLocation>
        <location evidence="1">Cell membrane</location>
        <topology evidence="1">Peripheral membrane protein</topology>
        <orientation evidence="1">Cytoplasmic side</orientation>
    </subcellularLocation>
</comment>
<keyword evidence="12" id="KW-0969">Cilium</keyword>
<feature type="coiled-coil region" evidence="11">
    <location>
        <begin position="27"/>
        <end position="114"/>
    </location>
</feature>
<dbReference type="GO" id="GO:0044781">
    <property type="term" value="P:bacterial-type flagellum organization"/>
    <property type="evidence" value="ECO:0007669"/>
    <property type="project" value="UniProtKB-KW"/>
</dbReference>